<dbReference type="Proteomes" id="UP000015104">
    <property type="component" value="Unassembled WGS sequence"/>
</dbReference>
<evidence type="ECO:0000313" key="3">
    <source>
        <dbReference type="Proteomes" id="UP000015104"/>
    </source>
</evidence>
<name>T1KB62_TETUR</name>
<dbReference type="OrthoDB" id="6521673at2759"/>
<dbReference type="KEGG" id="tut:107362794"/>
<organism evidence="2 3">
    <name type="scientific">Tetranychus urticae</name>
    <name type="common">Two-spotted spider mite</name>
    <dbReference type="NCBI Taxonomy" id="32264"/>
    <lineage>
        <taxon>Eukaryota</taxon>
        <taxon>Metazoa</taxon>
        <taxon>Ecdysozoa</taxon>
        <taxon>Arthropoda</taxon>
        <taxon>Chelicerata</taxon>
        <taxon>Arachnida</taxon>
        <taxon>Acari</taxon>
        <taxon>Acariformes</taxon>
        <taxon>Trombidiformes</taxon>
        <taxon>Prostigmata</taxon>
        <taxon>Eleutherengona</taxon>
        <taxon>Raphignathae</taxon>
        <taxon>Tetranychoidea</taxon>
        <taxon>Tetranychidae</taxon>
        <taxon>Tetranychus</taxon>
    </lineage>
</organism>
<evidence type="ECO:0008006" key="4">
    <source>
        <dbReference type="Google" id="ProtNLM"/>
    </source>
</evidence>
<keyword evidence="1" id="KW-0732">Signal</keyword>
<evidence type="ECO:0000313" key="2">
    <source>
        <dbReference type="EnsemblMetazoa" id="tetur08g02970.1"/>
    </source>
</evidence>
<reference evidence="3" key="1">
    <citation type="submission" date="2011-08" db="EMBL/GenBank/DDBJ databases">
        <authorList>
            <person name="Rombauts S."/>
        </authorList>
    </citation>
    <scope>NUCLEOTIDE SEQUENCE</scope>
    <source>
        <strain evidence="3">London</strain>
    </source>
</reference>
<proteinExistence type="predicted"/>
<reference evidence="2" key="2">
    <citation type="submission" date="2015-06" db="UniProtKB">
        <authorList>
            <consortium name="EnsemblMetazoa"/>
        </authorList>
    </citation>
    <scope>IDENTIFICATION</scope>
</reference>
<evidence type="ECO:0000256" key="1">
    <source>
        <dbReference type="SAM" id="SignalP"/>
    </source>
</evidence>
<feature type="chain" id="PRO_5004591324" description="DUF19 domain-containing protein" evidence="1">
    <location>
        <begin position="20"/>
        <end position="265"/>
    </location>
</feature>
<dbReference type="EMBL" id="CAEY01001945">
    <property type="status" value="NOT_ANNOTATED_CDS"/>
    <property type="molecule type" value="Genomic_DNA"/>
</dbReference>
<dbReference type="AlphaFoldDB" id="T1KB62"/>
<protein>
    <recommendedName>
        <fullName evidence="4">DUF19 domain-containing protein</fullName>
    </recommendedName>
</protein>
<dbReference type="PANTHER" id="PTHR33964">
    <property type="entry name" value="RE45066P-RELATED"/>
    <property type="match status" value="1"/>
</dbReference>
<accession>T1KB62</accession>
<feature type="signal peptide" evidence="1">
    <location>
        <begin position="1"/>
        <end position="19"/>
    </location>
</feature>
<dbReference type="EnsemblMetazoa" id="tetur08g02970.1">
    <property type="protein sequence ID" value="tetur08g02970.1"/>
    <property type="gene ID" value="tetur08g02970"/>
</dbReference>
<dbReference type="OMA" id="ICCAYSS"/>
<sequence length="265" mass="29250">MKILLALFTISFCFITLNADKKKSPKPTSEDITEKNATACEITLNQTATLIEPALLVGYQEWPSTLEEIDKHCDLGAKVYKSIRRYGRCTTGLSRQSLNIFLRGLKKFMQNICSSNKRKQDTADILKCASNGTNAGWSKCLKETNSRLDITSTNASDPAMVGNICCAYSSLVNCINTNTGTKSECDKSKDTTFFLQSSMALVIKDLTDLLCTNYESKESCEIHDSQRSDILQSIAEGKHVFKGAFLMTPLIKAASQLGKIHADDI</sequence>
<dbReference type="HOGENOM" id="CLU_1039480_0_0_1"/>
<keyword evidence="3" id="KW-1185">Reference proteome</keyword>
<gene>
    <name evidence="2" type="primary">107362794</name>
</gene>
<dbReference type="PANTHER" id="PTHR33964:SF1">
    <property type="entry name" value="RE45066P"/>
    <property type="match status" value="1"/>
</dbReference>